<dbReference type="InterPro" id="IPR050706">
    <property type="entry name" value="Cyclic-di-GMP_PDE-like"/>
</dbReference>
<keyword evidence="3" id="KW-1185">Reference proteome</keyword>
<dbReference type="PANTHER" id="PTHR33121:SF82">
    <property type="entry name" value="SIGNAL TRANSDUCTION PROTEIN CONTAINING A EAL DOMAIN"/>
    <property type="match status" value="1"/>
</dbReference>
<comment type="caution">
    <text evidence="2">The sequence shown here is derived from an EMBL/GenBank/DDBJ whole genome shotgun (WGS) entry which is preliminary data.</text>
</comment>
<dbReference type="Gene3D" id="3.30.450.20">
    <property type="entry name" value="PAS domain"/>
    <property type="match status" value="1"/>
</dbReference>
<gene>
    <name evidence="2" type="ORF">JOC27_000285</name>
</gene>
<dbReference type="InterPro" id="IPR018842">
    <property type="entry name" value="YkuI_C"/>
</dbReference>
<sequence>MMHDGMEQSLKQALSDVRNIKAYFQPILTLDRREIIGYEVLGRIKCGERIQSLGPFFTNPHVSPEEQLRVDLQIRQDALAKLASSGHAAKLFINIKPSWMYYSGQSKEDLLTLKILDQYGIKPEQVVIEITEDSFTGSIKLLDRLVEKYRQKGCLIAIDDIGTGFSNMDRIVAMKPDIIKADIHMMKKSATNYNYYGALLSFSILAEQIGASFLIEGVETEEDLRRAIAIGARYVQGYLFSPAVADFQEDNSFVALMDQSMAAYRANLWQDEQSWELFCAQIMSDLKLAERPCFRRDVRTTAQEGSKSADNYIAKLLPLLKWPCVCVYICNTDGLQISSNHELLADHTWEKQKEFYGINWSWRPNFISSMLACKGRRKGYLSRSYIDLISQRNTRTFSTMLANGTIFMIDINVDTNTEVFRV</sequence>
<dbReference type="PROSITE" id="PS50883">
    <property type="entry name" value="EAL"/>
    <property type="match status" value="1"/>
</dbReference>
<dbReference type="InterPro" id="IPR029151">
    <property type="entry name" value="Sensor-like_sf"/>
</dbReference>
<organism evidence="2 3">
    <name type="scientific">Sporolactobacillus spathodeae</name>
    <dbReference type="NCBI Taxonomy" id="1465502"/>
    <lineage>
        <taxon>Bacteria</taxon>
        <taxon>Bacillati</taxon>
        <taxon>Bacillota</taxon>
        <taxon>Bacilli</taxon>
        <taxon>Bacillales</taxon>
        <taxon>Sporolactobacillaceae</taxon>
        <taxon>Sporolactobacillus</taxon>
    </lineage>
</organism>
<dbReference type="EMBL" id="JAFBEV010000002">
    <property type="protein sequence ID" value="MBM7656848.1"/>
    <property type="molecule type" value="Genomic_DNA"/>
</dbReference>
<name>A0ABS2Q546_9BACL</name>
<evidence type="ECO:0000259" key="1">
    <source>
        <dbReference type="PROSITE" id="PS50883"/>
    </source>
</evidence>
<proteinExistence type="predicted"/>
<dbReference type="PANTHER" id="PTHR33121">
    <property type="entry name" value="CYCLIC DI-GMP PHOSPHODIESTERASE PDEF"/>
    <property type="match status" value="1"/>
</dbReference>
<evidence type="ECO:0000313" key="2">
    <source>
        <dbReference type="EMBL" id="MBM7656848.1"/>
    </source>
</evidence>
<dbReference type="SUPFAM" id="SSF141868">
    <property type="entry name" value="EAL domain-like"/>
    <property type="match status" value="1"/>
</dbReference>
<dbReference type="Pfam" id="PF00563">
    <property type="entry name" value="EAL"/>
    <property type="match status" value="1"/>
</dbReference>
<dbReference type="Pfam" id="PF10388">
    <property type="entry name" value="YkuI_C"/>
    <property type="match status" value="1"/>
</dbReference>
<evidence type="ECO:0000313" key="3">
    <source>
        <dbReference type="Proteomes" id="UP000823201"/>
    </source>
</evidence>
<feature type="domain" description="EAL" evidence="1">
    <location>
        <begin position="3"/>
        <end position="257"/>
    </location>
</feature>
<dbReference type="InterPro" id="IPR035919">
    <property type="entry name" value="EAL_sf"/>
</dbReference>
<dbReference type="SMART" id="SM00052">
    <property type="entry name" value="EAL"/>
    <property type="match status" value="1"/>
</dbReference>
<dbReference type="Proteomes" id="UP000823201">
    <property type="component" value="Unassembled WGS sequence"/>
</dbReference>
<dbReference type="SUPFAM" id="SSF103190">
    <property type="entry name" value="Sensory domain-like"/>
    <property type="match status" value="1"/>
</dbReference>
<dbReference type="Gene3D" id="3.20.20.450">
    <property type="entry name" value="EAL domain"/>
    <property type="match status" value="1"/>
</dbReference>
<protein>
    <submittedName>
        <fullName evidence="2">EAL domain-containing protein (Putative c-di-GMP-specific phosphodiesterase class I)</fullName>
    </submittedName>
</protein>
<dbReference type="CDD" id="cd01948">
    <property type="entry name" value="EAL"/>
    <property type="match status" value="1"/>
</dbReference>
<reference evidence="2 3" key="1">
    <citation type="submission" date="2021-01" db="EMBL/GenBank/DDBJ databases">
        <title>Genomic Encyclopedia of Type Strains, Phase IV (KMG-IV): sequencing the most valuable type-strain genomes for metagenomic binning, comparative biology and taxonomic classification.</title>
        <authorList>
            <person name="Goeker M."/>
        </authorList>
    </citation>
    <scope>NUCLEOTIDE SEQUENCE [LARGE SCALE GENOMIC DNA]</scope>
    <source>
        <strain evidence="2 3">DSM 100968</strain>
    </source>
</reference>
<dbReference type="InterPro" id="IPR001633">
    <property type="entry name" value="EAL_dom"/>
</dbReference>
<accession>A0ABS2Q546</accession>